<reference evidence="5 6" key="1">
    <citation type="submission" date="2020-08" db="EMBL/GenBank/DDBJ databases">
        <title>Genomic Encyclopedia of Type Strains, Phase III (KMG-III): the genomes of soil and plant-associated and newly described type strains.</title>
        <authorList>
            <person name="Whitman W."/>
        </authorList>
    </citation>
    <scope>NUCLEOTIDE SEQUENCE [LARGE SCALE GENOMIC DNA]</scope>
    <source>
        <strain evidence="5 6">CECT 5831</strain>
    </source>
</reference>
<evidence type="ECO:0000313" key="5">
    <source>
        <dbReference type="EMBL" id="MBB3127039.1"/>
    </source>
</evidence>
<name>A0A839TNV0_9BACL</name>
<proteinExistence type="predicted"/>
<dbReference type="SUPFAM" id="SSF51215">
    <property type="entry name" value="Regulatory protein AraC"/>
    <property type="match status" value="1"/>
</dbReference>
<dbReference type="InterPro" id="IPR009057">
    <property type="entry name" value="Homeodomain-like_sf"/>
</dbReference>
<evidence type="ECO:0000256" key="2">
    <source>
        <dbReference type="ARBA" id="ARBA00023125"/>
    </source>
</evidence>
<dbReference type="InterPro" id="IPR018060">
    <property type="entry name" value="HTH_AraC"/>
</dbReference>
<dbReference type="EMBL" id="JACHXJ010000001">
    <property type="protein sequence ID" value="MBB3127039.1"/>
    <property type="molecule type" value="Genomic_DNA"/>
</dbReference>
<evidence type="ECO:0000256" key="1">
    <source>
        <dbReference type="ARBA" id="ARBA00023015"/>
    </source>
</evidence>
<dbReference type="PROSITE" id="PS01124">
    <property type="entry name" value="HTH_ARAC_FAMILY_2"/>
    <property type="match status" value="1"/>
</dbReference>
<keyword evidence="2 5" id="KW-0238">DNA-binding</keyword>
<dbReference type="InterPro" id="IPR037923">
    <property type="entry name" value="HTH-like"/>
</dbReference>
<evidence type="ECO:0000313" key="6">
    <source>
        <dbReference type="Proteomes" id="UP000517523"/>
    </source>
</evidence>
<evidence type="ECO:0000256" key="3">
    <source>
        <dbReference type="ARBA" id="ARBA00023163"/>
    </source>
</evidence>
<dbReference type="PANTHER" id="PTHR43280:SF28">
    <property type="entry name" value="HTH-TYPE TRANSCRIPTIONAL ACTIVATOR RHAS"/>
    <property type="match status" value="1"/>
</dbReference>
<dbReference type="Proteomes" id="UP000517523">
    <property type="component" value="Unassembled WGS sequence"/>
</dbReference>
<dbReference type="Gene3D" id="1.10.10.60">
    <property type="entry name" value="Homeodomain-like"/>
    <property type="match status" value="2"/>
</dbReference>
<dbReference type="SMART" id="SM00342">
    <property type="entry name" value="HTH_ARAC"/>
    <property type="match status" value="1"/>
</dbReference>
<accession>A0A839TNV0</accession>
<protein>
    <submittedName>
        <fullName evidence="5">AraC-like DNA-binding protein</fullName>
    </submittedName>
</protein>
<dbReference type="PRINTS" id="PR00032">
    <property type="entry name" value="HTHARAC"/>
</dbReference>
<organism evidence="5 6">
    <name type="scientific">Paenibacillus rhizosphaerae</name>
    <dbReference type="NCBI Taxonomy" id="297318"/>
    <lineage>
        <taxon>Bacteria</taxon>
        <taxon>Bacillati</taxon>
        <taxon>Bacillota</taxon>
        <taxon>Bacilli</taxon>
        <taxon>Bacillales</taxon>
        <taxon>Paenibacillaceae</taxon>
        <taxon>Paenibacillus</taxon>
    </lineage>
</organism>
<feature type="domain" description="HTH araC/xylS-type" evidence="4">
    <location>
        <begin position="199"/>
        <end position="297"/>
    </location>
</feature>
<dbReference type="AlphaFoldDB" id="A0A839TNV0"/>
<sequence length="301" mass="35348">MNQGFAGFYRQTSYQDLAPTVHWAQRHERDFGTHWSRRIYDFQLLFVVRGKIRVTLQDKTVIVENGRILLIPSFLWHTVEVISKPNVLLFGIHFDFFGDLSVWSDSDIIVEEPCDSERTFCTMPVIQNQPLLDLPPEGIDTPPSIIHLMEEVIAEWNDRKAGYMMACRGMLLQMFTILARSSEEQSRTGIFQKYEASIRRLVHEMEKNCAHPWTLKEMASYLNVHTDYLSRLFKARMGIGPNRYLQTLRHKQAKQLLRETTLSIEEVASVIGYNDMHYFSRIFRKWEGLSPLQFRKLSQRL</sequence>
<dbReference type="InterPro" id="IPR003313">
    <property type="entry name" value="AraC-bd"/>
</dbReference>
<dbReference type="InterPro" id="IPR014710">
    <property type="entry name" value="RmlC-like_jellyroll"/>
</dbReference>
<dbReference type="Pfam" id="PF02311">
    <property type="entry name" value="AraC_binding"/>
    <property type="match status" value="1"/>
</dbReference>
<dbReference type="Gene3D" id="2.60.120.10">
    <property type="entry name" value="Jelly Rolls"/>
    <property type="match status" value="1"/>
</dbReference>
<dbReference type="Pfam" id="PF12833">
    <property type="entry name" value="HTH_18"/>
    <property type="match status" value="1"/>
</dbReference>
<comment type="caution">
    <text evidence="5">The sequence shown here is derived from an EMBL/GenBank/DDBJ whole genome shotgun (WGS) entry which is preliminary data.</text>
</comment>
<keyword evidence="3" id="KW-0804">Transcription</keyword>
<dbReference type="GO" id="GO:0043565">
    <property type="term" value="F:sequence-specific DNA binding"/>
    <property type="evidence" value="ECO:0007669"/>
    <property type="project" value="InterPro"/>
</dbReference>
<gene>
    <name evidence="5" type="ORF">FHS19_001693</name>
</gene>
<keyword evidence="1" id="KW-0805">Transcription regulation</keyword>
<evidence type="ECO:0000259" key="4">
    <source>
        <dbReference type="PROSITE" id="PS01124"/>
    </source>
</evidence>
<dbReference type="PANTHER" id="PTHR43280">
    <property type="entry name" value="ARAC-FAMILY TRANSCRIPTIONAL REGULATOR"/>
    <property type="match status" value="1"/>
</dbReference>
<dbReference type="RefSeq" id="WP_183581183.1">
    <property type="nucleotide sequence ID" value="NZ_JACHXJ010000001.1"/>
</dbReference>
<dbReference type="GO" id="GO:0003700">
    <property type="term" value="F:DNA-binding transcription factor activity"/>
    <property type="evidence" value="ECO:0007669"/>
    <property type="project" value="InterPro"/>
</dbReference>
<dbReference type="InterPro" id="IPR020449">
    <property type="entry name" value="Tscrpt_reg_AraC-type_HTH"/>
</dbReference>
<dbReference type="SUPFAM" id="SSF46689">
    <property type="entry name" value="Homeodomain-like"/>
    <property type="match status" value="2"/>
</dbReference>